<accession>A0A1I5B9V3</accession>
<dbReference type="Gene3D" id="3.30.70.1230">
    <property type="entry name" value="Nucleotide cyclase"/>
    <property type="match status" value="1"/>
</dbReference>
<dbReference type="SUPFAM" id="SSF55073">
    <property type="entry name" value="Nucleotide cyclase"/>
    <property type="match status" value="1"/>
</dbReference>
<dbReference type="InterPro" id="IPR029787">
    <property type="entry name" value="Nucleotide_cyclase"/>
</dbReference>
<evidence type="ECO:0000313" key="2">
    <source>
        <dbReference type="Proteomes" id="UP000198575"/>
    </source>
</evidence>
<gene>
    <name evidence="1" type="ORF">SAMN05216289_1581</name>
</gene>
<sequence>MNAGVASEVDPQSLTSSLLRTLALCDLVDSTGLVERLGDREAAELIRKHDRLARTLADRHG</sequence>
<dbReference type="EMBL" id="FOVF01000058">
    <property type="protein sequence ID" value="SFN71505.1"/>
    <property type="molecule type" value="Genomic_DNA"/>
</dbReference>
<protein>
    <submittedName>
        <fullName evidence="1">Uncharacterized protein</fullName>
    </submittedName>
</protein>
<dbReference type="OrthoDB" id="5928393at2"/>
<proteinExistence type="predicted"/>
<organism evidence="1 2">
    <name type="scientific">Dokdonella immobilis</name>
    <dbReference type="NCBI Taxonomy" id="578942"/>
    <lineage>
        <taxon>Bacteria</taxon>
        <taxon>Pseudomonadati</taxon>
        <taxon>Pseudomonadota</taxon>
        <taxon>Gammaproteobacteria</taxon>
        <taxon>Lysobacterales</taxon>
        <taxon>Rhodanobacteraceae</taxon>
        <taxon>Dokdonella</taxon>
    </lineage>
</organism>
<keyword evidence="2" id="KW-1185">Reference proteome</keyword>
<dbReference type="Proteomes" id="UP000198575">
    <property type="component" value="Unassembled WGS sequence"/>
</dbReference>
<dbReference type="STRING" id="578942.SAMN05216289_1581"/>
<feature type="non-terminal residue" evidence="1">
    <location>
        <position position="61"/>
    </location>
</feature>
<reference evidence="1 2" key="1">
    <citation type="submission" date="2016-10" db="EMBL/GenBank/DDBJ databases">
        <authorList>
            <person name="de Groot N.N."/>
        </authorList>
    </citation>
    <scope>NUCLEOTIDE SEQUENCE [LARGE SCALE GENOMIC DNA]</scope>
    <source>
        <strain evidence="1 2">CGMCC 1.7659</strain>
    </source>
</reference>
<name>A0A1I5B9V3_9GAMM</name>
<dbReference type="AlphaFoldDB" id="A0A1I5B9V3"/>
<evidence type="ECO:0000313" key="1">
    <source>
        <dbReference type="EMBL" id="SFN71505.1"/>
    </source>
</evidence>
<dbReference type="RefSeq" id="WP_139225128.1">
    <property type="nucleotide sequence ID" value="NZ_FOVF01000058.1"/>
</dbReference>